<feature type="compositionally biased region" description="Polar residues" evidence="2">
    <location>
        <begin position="756"/>
        <end position="780"/>
    </location>
</feature>
<gene>
    <name evidence="4" type="ORF">BCR36DRAFT_375077</name>
</gene>
<proteinExistence type="predicted"/>
<comment type="caution">
    <text evidence="4">The sequence shown here is derived from an EMBL/GenBank/DDBJ whole genome shotgun (WGS) entry which is preliminary data.</text>
</comment>
<evidence type="ECO:0000313" key="5">
    <source>
        <dbReference type="Proteomes" id="UP000193719"/>
    </source>
</evidence>
<evidence type="ECO:0000256" key="2">
    <source>
        <dbReference type="SAM" id="MobiDB-lite"/>
    </source>
</evidence>
<evidence type="ECO:0000259" key="3">
    <source>
        <dbReference type="Pfam" id="PF26147"/>
    </source>
</evidence>
<feature type="region of interest" description="Disordered" evidence="2">
    <location>
        <begin position="756"/>
        <end position="786"/>
    </location>
</feature>
<dbReference type="AlphaFoldDB" id="A0A1Y1UUK3"/>
<feature type="domain" description="YMC020W-like alpha/beta hydrolase" evidence="3">
    <location>
        <begin position="414"/>
        <end position="714"/>
    </location>
</feature>
<dbReference type="InterPro" id="IPR058934">
    <property type="entry name" value="YMC020W-like"/>
</dbReference>
<feature type="region of interest" description="Disordered" evidence="2">
    <location>
        <begin position="794"/>
        <end position="813"/>
    </location>
</feature>
<dbReference type="PANTHER" id="PTHR47349:SF1">
    <property type="entry name" value="AER328WP"/>
    <property type="match status" value="1"/>
</dbReference>
<dbReference type="OrthoDB" id="5598028at2759"/>
<dbReference type="Proteomes" id="UP000193719">
    <property type="component" value="Unassembled WGS sequence"/>
</dbReference>
<evidence type="ECO:0000256" key="1">
    <source>
        <dbReference type="SAM" id="Coils"/>
    </source>
</evidence>
<organism evidence="4 5">
    <name type="scientific">Piromyces finnis</name>
    <dbReference type="NCBI Taxonomy" id="1754191"/>
    <lineage>
        <taxon>Eukaryota</taxon>
        <taxon>Fungi</taxon>
        <taxon>Fungi incertae sedis</taxon>
        <taxon>Chytridiomycota</taxon>
        <taxon>Chytridiomycota incertae sedis</taxon>
        <taxon>Neocallimastigomycetes</taxon>
        <taxon>Neocallimastigales</taxon>
        <taxon>Neocallimastigaceae</taxon>
        <taxon>Piromyces</taxon>
    </lineage>
</organism>
<feature type="compositionally biased region" description="Low complexity" evidence="2">
    <location>
        <begin position="804"/>
        <end position="813"/>
    </location>
</feature>
<dbReference type="Pfam" id="PF26147">
    <property type="entry name" value="AB_HYDROLASE_YMC0-YMC35"/>
    <property type="match status" value="1"/>
</dbReference>
<dbReference type="PANTHER" id="PTHR47349">
    <property type="entry name" value="CHROMOSOME 8, WHOLE GENOME SHOTGUN SEQUENCE"/>
    <property type="match status" value="1"/>
</dbReference>
<feature type="region of interest" description="Disordered" evidence="2">
    <location>
        <begin position="854"/>
        <end position="874"/>
    </location>
</feature>
<reference evidence="4 5" key="1">
    <citation type="submission" date="2016-08" db="EMBL/GenBank/DDBJ databases">
        <title>Genomes of anaerobic fungi encode conserved fungal cellulosomes for biomass hydrolysis.</title>
        <authorList>
            <consortium name="DOE Joint Genome Institute"/>
            <person name="Haitjema C.H."/>
            <person name="Gilmore S.P."/>
            <person name="Henske J.K."/>
            <person name="Solomon K.V."/>
            <person name="De Groot R."/>
            <person name="Kuo A."/>
            <person name="Mondo S.J."/>
            <person name="Salamov A.A."/>
            <person name="Labutti K."/>
            <person name="Zhao Z."/>
            <person name="Chiniquy J."/>
            <person name="Barry K."/>
            <person name="Brewer H.M."/>
            <person name="Purvine S.O."/>
            <person name="Wright A.T."/>
            <person name="Boxma B."/>
            <person name="Van Alen T."/>
            <person name="Hackstein J.H."/>
            <person name="Baker S.E."/>
            <person name="Grigoriev I.V."/>
            <person name="O'Malley M.A."/>
        </authorList>
    </citation>
    <scope>NUCLEOTIDE SEQUENCE [LARGE SCALE GENOMIC DNA]</scope>
    <source>
        <strain evidence="5">finn</strain>
    </source>
</reference>
<feature type="compositionally biased region" description="Basic and acidic residues" evidence="2">
    <location>
        <begin position="859"/>
        <end position="869"/>
    </location>
</feature>
<sequence>MSSLILFNKKSHYNNLSRTLKYNWNVSNRKYSKNVNLKIKFNLNNLLVFSKPSQYIDIYTQHSNNLCKSFRYYSNDNQDFIGKNDSNISINDILKNVNEINENHKISHSQVNNVKIENQYPTNHIQDVIENQQPIQDILSNSHVNEKNESFPKSEKNSGFFNKLFKKNIKKESPESQPKIDISIKNEVNLNENIIIQTSSLPQSSISSEESINHVINETIDEMNNSSNVETTASTENISVNDNHISEINNLEQDDTIKFESMNPKIFENTFKIEEKTGNNDSETNGLFSWISALFHGKKINDDNDNTTTTTTKKEIPMEQLLDLKNEFNKLSIEHDLMDILNDNTVAGVENIINNATKGILLPTNNPLSNPPKETFSFKFNDLCHRIYQYFFPLSQKVNEEGLSGTLKLINRFTKTPLDAKKIVILGVHGWFPKRSIQKMFGDPTGTSVKFCQEMAYSVITYFNDLGIDITNENIVQIPLSGEGMVENRVNMLYAQLEKRMDEVRSADIVLVSAHSQGTPVSVFILNRLLENKEIDPERQTVGMLSMAGIHHGPIPVMRENFIVKFVFNSNDVNDLAARDSGEELFRFNDPHERITKYYHAALFNVLNSGVRICAVGSWFDQVVPLYSATIQGINHPNLYRAIYVERKDYNDDFFTKLIEFIMKLRNHGITDYGLLIHLSDLIIGSFVHGTQGHSTIYESDNVYKLLLSWITTSKASTKRIPYNKFFDQTQLCGINDDKEEESYLFNPTTYTTSASSINASTHTTTEGSTPQNLGTSTLPPQKDLPKLEDIHKPKALDSTHPMTSTTTTTTTTTLTTKTDTTIQDIIPNTISPKETKMINEPHHPFVPSEQKTIVTQKSHSEPEQDSKSPKLGMNMNMSKFNALHKLDMILEQLQSKRIRRFKSPKALNDYYIPWIISNLQNSTKIKDDPELMDDLKQLMIEYQEWNPTSKSFKQLKHRLAPIQEMFRMAGIVITQEDLLKMKQQKEKQKQKQQELEFQDDLNLKDQQEYMNEINDILNKDSKSE</sequence>
<protein>
    <recommendedName>
        <fullName evidence="3">YMC020W-like alpha/beta hydrolase domain-containing protein</fullName>
    </recommendedName>
</protein>
<evidence type="ECO:0000313" key="4">
    <source>
        <dbReference type="EMBL" id="ORX41699.1"/>
    </source>
</evidence>
<accession>A0A1Y1UUK3</accession>
<reference evidence="4 5" key="2">
    <citation type="submission" date="2016-08" db="EMBL/GenBank/DDBJ databases">
        <title>Pervasive Adenine N6-methylation of Active Genes in Fungi.</title>
        <authorList>
            <consortium name="DOE Joint Genome Institute"/>
            <person name="Mondo S.J."/>
            <person name="Dannebaum R.O."/>
            <person name="Kuo R.C."/>
            <person name="Labutti K."/>
            <person name="Haridas S."/>
            <person name="Kuo A."/>
            <person name="Salamov A."/>
            <person name="Ahrendt S.R."/>
            <person name="Lipzen A."/>
            <person name="Sullivan W."/>
            <person name="Andreopoulos W.B."/>
            <person name="Clum A."/>
            <person name="Lindquist E."/>
            <person name="Daum C."/>
            <person name="Ramamoorthy G.K."/>
            <person name="Gryganskyi A."/>
            <person name="Culley D."/>
            <person name="Magnuson J.K."/>
            <person name="James T.Y."/>
            <person name="O'Malley M.A."/>
            <person name="Stajich J.E."/>
            <person name="Spatafora J.W."/>
            <person name="Visel A."/>
            <person name="Grigoriev I.V."/>
        </authorList>
    </citation>
    <scope>NUCLEOTIDE SEQUENCE [LARGE SCALE GENOMIC DNA]</scope>
    <source>
        <strain evidence="5">finn</strain>
    </source>
</reference>
<dbReference type="InterPro" id="IPR058933">
    <property type="entry name" value="YMC020W-like_ab_hydrolase"/>
</dbReference>
<keyword evidence="5" id="KW-1185">Reference proteome</keyword>
<feature type="coiled-coil region" evidence="1">
    <location>
        <begin position="972"/>
        <end position="1002"/>
    </location>
</feature>
<name>A0A1Y1UUK3_9FUNG</name>
<keyword evidence="1" id="KW-0175">Coiled coil</keyword>
<dbReference type="EMBL" id="MCFH01000080">
    <property type="protein sequence ID" value="ORX41699.1"/>
    <property type="molecule type" value="Genomic_DNA"/>
</dbReference>